<keyword evidence="5" id="KW-0808">Transferase</keyword>
<keyword evidence="8" id="KW-0067">ATP-binding</keyword>
<evidence type="ECO:0000313" key="14">
    <source>
        <dbReference type="Proteomes" id="UP001500171"/>
    </source>
</evidence>
<dbReference type="Gene3D" id="3.30.565.10">
    <property type="entry name" value="Histidine kinase-like ATPase, C-terminal domain"/>
    <property type="match status" value="1"/>
</dbReference>
<dbReference type="PANTHER" id="PTHR43065">
    <property type="entry name" value="SENSOR HISTIDINE KINASE"/>
    <property type="match status" value="1"/>
</dbReference>
<evidence type="ECO:0000256" key="10">
    <source>
        <dbReference type="SAM" id="Phobius"/>
    </source>
</evidence>
<dbReference type="SMART" id="SM00387">
    <property type="entry name" value="HATPase_c"/>
    <property type="match status" value="1"/>
</dbReference>
<feature type="domain" description="Histidine kinase" evidence="11">
    <location>
        <begin position="441"/>
        <end position="649"/>
    </location>
</feature>
<dbReference type="Proteomes" id="UP001500171">
    <property type="component" value="Unassembled WGS sequence"/>
</dbReference>
<dbReference type="InterPro" id="IPR003594">
    <property type="entry name" value="HATPase_dom"/>
</dbReference>
<evidence type="ECO:0000259" key="11">
    <source>
        <dbReference type="PROSITE" id="PS50109"/>
    </source>
</evidence>
<keyword evidence="6" id="KW-0547">Nucleotide-binding</keyword>
<keyword evidence="4" id="KW-0597">Phosphoprotein</keyword>
<keyword evidence="10" id="KW-1133">Transmembrane helix</keyword>
<gene>
    <name evidence="13" type="primary">pgtB</name>
    <name evidence="13" type="ORF">GCM10023211_04990</name>
</gene>
<evidence type="ECO:0000256" key="2">
    <source>
        <dbReference type="ARBA" id="ARBA00004370"/>
    </source>
</evidence>
<sequence length="649" mass="74275">MVLKKEIGHRLQWSFIFCALLIFLIGLVCLYSWKKQNQQIHYALEDYIPKIQASTRIDENLNALFNEFNELVQAPNTQSRISLKQNILVRLQTLYNLSEQLPTERQASFKTSINSIETLLTDVDDALYRYHIVLNQLSETQTYIYWLHNDFNQEISSLLQDISLQQNFLLDQLKNETTSEQDKIYKTLNSIHQELDVIANLTLSENRIIGAIDQLVDKNNLHNLQNNLHYLSYLKQSSEDILIQSSSSMTTLRQIIQELFKISLSQNQLPDILQQYDDALKKLNQVVIDKDNMLNAIKINLELQVDSDHWQLIYFSNKVQAASNLSILIIIITTSVAILFILIFNQCYIRPKITSRLMVLNHSVIELSKGNLQAVIPVYGHDELGRIAELLRQSIAQINIQTLRLEEEIIERITIENDLRDTQDDLIQAAKLAVVGQTVTTLAHEINQPLNALSIYLYTAETANNSQPNPDISHAIEQSQQLITRIKNIITQLRAFSKRSNADEPLQTIDLKQTINHAWGIISLNKTMHLTLTLPDKLAHVIGNDIRYEQVFVNIFANAIDACENKQAQIVIEQRETDNELMLYIQDNGIGWPLSEAERLLTPFVTNKKIGLGIGLSLSQSIMQQSQGDLFIASTLDRHALIILTFMKA</sequence>
<evidence type="ECO:0000313" key="13">
    <source>
        <dbReference type="EMBL" id="GAA5105836.1"/>
    </source>
</evidence>
<dbReference type="Pfam" id="PF02518">
    <property type="entry name" value="HATPase_c"/>
    <property type="match status" value="1"/>
</dbReference>
<dbReference type="CDD" id="cd00082">
    <property type="entry name" value="HisKA"/>
    <property type="match status" value="1"/>
</dbReference>
<evidence type="ECO:0000256" key="5">
    <source>
        <dbReference type="ARBA" id="ARBA00022679"/>
    </source>
</evidence>
<evidence type="ECO:0000259" key="12">
    <source>
        <dbReference type="PROSITE" id="PS50885"/>
    </source>
</evidence>
<proteinExistence type="predicted"/>
<evidence type="ECO:0000256" key="8">
    <source>
        <dbReference type="ARBA" id="ARBA00022840"/>
    </source>
</evidence>
<dbReference type="PROSITE" id="PS50885">
    <property type="entry name" value="HAMP"/>
    <property type="match status" value="1"/>
</dbReference>
<reference evidence="14" key="1">
    <citation type="journal article" date="2019" name="Int. J. Syst. Evol. Microbiol.">
        <title>The Global Catalogue of Microorganisms (GCM) 10K type strain sequencing project: providing services to taxonomists for standard genome sequencing and annotation.</title>
        <authorList>
            <consortium name="The Broad Institute Genomics Platform"/>
            <consortium name="The Broad Institute Genome Sequencing Center for Infectious Disease"/>
            <person name="Wu L."/>
            <person name="Ma J."/>
        </authorList>
    </citation>
    <scope>NUCLEOTIDE SEQUENCE [LARGE SCALE GENOMIC DNA]</scope>
    <source>
        <strain evidence="14">JCM 18050</strain>
    </source>
</reference>
<evidence type="ECO:0000256" key="7">
    <source>
        <dbReference type="ARBA" id="ARBA00022777"/>
    </source>
</evidence>
<dbReference type="InterPro" id="IPR003661">
    <property type="entry name" value="HisK_dim/P_dom"/>
</dbReference>
<dbReference type="SUPFAM" id="SSF55874">
    <property type="entry name" value="ATPase domain of HSP90 chaperone/DNA topoisomerase II/histidine kinase"/>
    <property type="match status" value="1"/>
</dbReference>
<organism evidence="13 14">
    <name type="scientific">Orbus sasakiae</name>
    <dbReference type="NCBI Taxonomy" id="1078475"/>
    <lineage>
        <taxon>Bacteria</taxon>
        <taxon>Pseudomonadati</taxon>
        <taxon>Pseudomonadota</taxon>
        <taxon>Gammaproteobacteria</taxon>
        <taxon>Orbales</taxon>
        <taxon>Orbaceae</taxon>
        <taxon>Orbus</taxon>
    </lineage>
</organism>
<dbReference type="InterPro" id="IPR017116">
    <property type="entry name" value="Sig_transdc_His_kinase_PgtB"/>
</dbReference>
<dbReference type="SMART" id="SM00388">
    <property type="entry name" value="HisKA"/>
    <property type="match status" value="1"/>
</dbReference>
<feature type="domain" description="HAMP" evidence="12">
    <location>
        <begin position="353"/>
        <end position="403"/>
    </location>
</feature>
<dbReference type="PANTHER" id="PTHR43065:SF16">
    <property type="entry name" value="SENSORY HISTIDINE KINASE_PHOSPHATASE NTRB"/>
    <property type="match status" value="1"/>
</dbReference>
<dbReference type="PROSITE" id="PS50109">
    <property type="entry name" value="HIS_KIN"/>
    <property type="match status" value="1"/>
</dbReference>
<dbReference type="CDD" id="cd06225">
    <property type="entry name" value="HAMP"/>
    <property type="match status" value="1"/>
</dbReference>
<keyword evidence="14" id="KW-1185">Reference proteome</keyword>
<keyword evidence="10" id="KW-0472">Membrane</keyword>
<dbReference type="EMBL" id="BAABHY010000001">
    <property type="protein sequence ID" value="GAA5105836.1"/>
    <property type="molecule type" value="Genomic_DNA"/>
</dbReference>
<keyword evidence="7 13" id="KW-0418">Kinase</keyword>
<evidence type="ECO:0000256" key="9">
    <source>
        <dbReference type="ARBA" id="ARBA00023012"/>
    </source>
</evidence>
<dbReference type="PIRSF" id="PIRSF037119">
    <property type="entry name" value="STHK_PgtB"/>
    <property type="match status" value="1"/>
</dbReference>
<dbReference type="GO" id="GO:0016301">
    <property type="term" value="F:kinase activity"/>
    <property type="evidence" value="ECO:0007669"/>
    <property type="project" value="UniProtKB-KW"/>
</dbReference>
<evidence type="ECO:0000256" key="6">
    <source>
        <dbReference type="ARBA" id="ARBA00022741"/>
    </source>
</evidence>
<dbReference type="SUPFAM" id="SSF47384">
    <property type="entry name" value="Homodimeric domain of signal transducing histidine kinase"/>
    <property type="match status" value="1"/>
</dbReference>
<dbReference type="InterPro" id="IPR005467">
    <property type="entry name" value="His_kinase_dom"/>
</dbReference>
<name>A0ABP9N3F2_9GAMM</name>
<dbReference type="InterPro" id="IPR036097">
    <property type="entry name" value="HisK_dim/P_sf"/>
</dbReference>
<evidence type="ECO:0000256" key="1">
    <source>
        <dbReference type="ARBA" id="ARBA00000085"/>
    </source>
</evidence>
<dbReference type="InterPro" id="IPR003660">
    <property type="entry name" value="HAMP_dom"/>
</dbReference>
<protein>
    <recommendedName>
        <fullName evidence="3">histidine kinase</fullName>
        <ecNumber evidence="3">2.7.13.3</ecNumber>
    </recommendedName>
</protein>
<comment type="caution">
    <text evidence="13">The sequence shown here is derived from an EMBL/GenBank/DDBJ whole genome shotgun (WGS) entry which is preliminary data.</text>
</comment>
<feature type="transmembrane region" description="Helical" evidence="10">
    <location>
        <begin position="325"/>
        <end position="348"/>
    </location>
</feature>
<feature type="transmembrane region" description="Helical" evidence="10">
    <location>
        <begin position="12"/>
        <end position="33"/>
    </location>
</feature>
<dbReference type="InterPro" id="IPR036890">
    <property type="entry name" value="HATPase_C_sf"/>
</dbReference>
<evidence type="ECO:0000256" key="3">
    <source>
        <dbReference type="ARBA" id="ARBA00012438"/>
    </source>
</evidence>
<accession>A0ABP9N3F2</accession>
<dbReference type="EC" id="2.7.13.3" evidence="3"/>
<keyword evidence="9" id="KW-0902">Two-component regulatory system</keyword>
<comment type="subcellular location">
    <subcellularLocation>
        <location evidence="2">Membrane</location>
    </subcellularLocation>
</comment>
<dbReference type="Gene3D" id="1.10.287.130">
    <property type="match status" value="1"/>
</dbReference>
<keyword evidence="10" id="KW-0812">Transmembrane</keyword>
<dbReference type="Pfam" id="PF00512">
    <property type="entry name" value="HisKA"/>
    <property type="match status" value="1"/>
</dbReference>
<comment type="catalytic activity">
    <reaction evidence="1">
        <text>ATP + protein L-histidine = ADP + protein N-phospho-L-histidine.</text>
        <dbReference type="EC" id="2.7.13.3"/>
    </reaction>
</comment>
<dbReference type="Gene3D" id="6.10.340.10">
    <property type="match status" value="1"/>
</dbReference>
<evidence type="ECO:0000256" key="4">
    <source>
        <dbReference type="ARBA" id="ARBA00022553"/>
    </source>
</evidence>